<evidence type="ECO:0000313" key="2">
    <source>
        <dbReference type="EMBL" id="KAB8201507.1"/>
    </source>
</evidence>
<feature type="transmembrane region" description="Helical" evidence="1">
    <location>
        <begin position="6"/>
        <end position="28"/>
    </location>
</feature>
<keyword evidence="1" id="KW-0472">Membrane</keyword>
<proteinExistence type="predicted"/>
<keyword evidence="1" id="KW-0812">Transmembrane</keyword>
<name>A0A5N6D961_ASPPA</name>
<dbReference type="Proteomes" id="UP000326532">
    <property type="component" value="Unassembled WGS sequence"/>
</dbReference>
<accession>A0A5N6D961</accession>
<sequence length="129" mass="13831">MTEADINAILGTIGTWVLATSPLLVYLWRTGIRKFTGRASAAADPAPQSQPCQCYGAVQALARQVERLAQAVEEQNINRGVLIEGGRTHAGSRAGLVVTLNPEWRCGSCGPRLSWRTSNKLALLRSAGD</sequence>
<protein>
    <submittedName>
        <fullName evidence="2">Uncharacterized protein</fullName>
    </submittedName>
</protein>
<evidence type="ECO:0000313" key="3">
    <source>
        <dbReference type="Proteomes" id="UP000326532"/>
    </source>
</evidence>
<reference evidence="2 3" key="1">
    <citation type="submission" date="2019-04" db="EMBL/GenBank/DDBJ databases">
        <title>Fungal friends and foes A comparative genomics study of 23 Aspergillus species from section Flavi.</title>
        <authorList>
            <consortium name="DOE Joint Genome Institute"/>
            <person name="Kjaerbolling I."/>
            <person name="Vesth T.C."/>
            <person name="Frisvad J.C."/>
            <person name="Nybo J.L."/>
            <person name="Theobald S."/>
            <person name="Kildgaard S."/>
            <person name="Petersen T.I."/>
            <person name="Kuo A."/>
            <person name="Sato A."/>
            <person name="Lyhne E.K."/>
            <person name="Kogle M.E."/>
            <person name="Wiebenga A."/>
            <person name="Kun R.S."/>
            <person name="Lubbers R.J."/>
            <person name="Makela M.R."/>
            <person name="Barry K."/>
            <person name="Chovatia M."/>
            <person name="Clum A."/>
            <person name="Daum C."/>
            <person name="Haridas S."/>
            <person name="He G."/>
            <person name="LaButti K."/>
            <person name="Lipzen A."/>
            <person name="Mondo S."/>
            <person name="Pangilinan J."/>
            <person name="Riley R."/>
            <person name="Salamov A."/>
            <person name="Simmons B.A."/>
            <person name="Magnuson J.K."/>
            <person name="Henrissat B."/>
            <person name="Mortensen U.H."/>
            <person name="Larsen T.O."/>
            <person name="De vries R.P."/>
            <person name="Grigoriev I.V."/>
            <person name="Machida M."/>
            <person name="Baker S.E."/>
            <person name="Andersen M.R."/>
        </authorList>
    </citation>
    <scope>NUCLEOTIDE SEQUENCE [LARGE SCALE GENOMIC DNA]</scope>
    <source>
        <strain evidence="2 3">CBS 117618</strain>
    </source>
</reference>
<keyword evidence="1" id="KW-1133">Transmembrane helix</keyword>
<dbReference type="AlphaFoldDB" id="A0A5N6D961"/>
<evidence type="ECO:0000256" key="1">
    <source>
        <dbReference type="SAM" id="Phobius"/>
    </source>
</evidence>
<dbReference type="VEuPathDB" id="FungiDB:BDV34DRAFT_229268"/>
<organism evidence="2 3">
    <name type="scientific">Aspergillus parasiticus</name>
    <dbReference type="NCBI Taxonomy" id="5067"/>
    <lineage>
        <taxon>Eukaryota</taxon>
        <taxon>Fungi</taxon>
        <taxon>Dikarya</taxon>
        <taxon>Ascomycota</taxon>
        <taxon>Pezizomycotina</taxon>
        <taxon>Eurotiomycetes</taxon>
        <taxon>Eurotiomycetidae</taxon>
        <taxon>Eurotiales</taxon>
        <taxon>Aspergillaceae</taxon>
        <taxon>Aspergillus</taxon>
        <taxon>Aspergillus subgen. Circumdati</taxon>
    </lineage>
</organism>
<keyword evidence="3" id="KW-1185">Reference proteome</keyword>
<dbReference type="EMBL" id="ML735019">
    <property type="protein sequence ID" value="KAB8201507.1"/>
    <property type="molecule type" value="Genomic_DNA"/>
</dbReference>
<dbReference type="OMA" id="IEGGRTH"/>
<gene>
    <name evidence="2" type="ORF">BDV34DRAFT_229268</name>
</gene>